<protein>
    <submittedName>
        <fullName evidence="2">Lysine exporter LysO</fullName>
    </submittedName>
</protein>
<evidence type="ECO:0000313" key="3">
    <source>
        <dbReference type="Proteomes" id="UP000509761"/>
    </source>
</evidence>
<evidence type="ECO:0000256" key="1">
    <source>
        <dbReference type="SAM" id="Phobius"/>
    </source>
</evidence>
<proteinExistence type="predicted"/>
<dbReference type="Pfam" id="PF03956">
    <property type="entry name" value="Lys_export"/>
    <property type="match status" value="1"/>
</dbReference>
<reference evidence="2 3" key="1">
    <citation type="submission" date="2019-12" db="EMBL/GenBank/DDBJ databases">
        <title>Genome sequencing and assembly of endphytes of Porphyra tenera.</title>
        <authorList>
            <person name="Park J.M."/>
            <person name="Shin R."/>
            <person name="Jo S.H."/>
        </authorList>
    </citation>
    <scope>NUCLEOTIDE SEQUENCE [LARGE SCALE GENOMIC DNA]</scope>
    <source>
        <strain evidence="2 3">GPM3</strain>
    </source>
</reference>
<feature type="transmembrane region" description="Helical" evidence="1">
    <location>
        <begin position="68"/>
        <end position="86"/>
    </location>
</feature>
<dbReference type="InterPro" id="IPR005642">
    <property type="entry name" value="LysO"/>
</dbReference>
<keyword evidence="1" id="KW-0812">Transmembrane</keyword>
<dbReference type="PANTHER" id="PTHR35804:SF1">
    <property type="entry name" value="LYSINE EXPORTER LYSO"/>
    <property type="match status" value="1"/>
</dbReference>
<keyword evidence="1" id="KW-0472">Membrane</keyword>
<feature type="transmembrane region" description="Helical" evidence="1">
    <location>
        <begin position="168"/>
        <end position="193"/>
    </location>
</feature>
<sequence length="306" mass="32639">MKILFSLLPILIALLAGYAIGRLLPTQFRKPLLHSIAPLVWVLLFLIGFEFGEVILSASSIGIVMKAAFVFAVCTTVFPCLLILMLKSSRQSLPAKARQPFRLSYIWPPLKECLIALVMVGLGGVLYLLQDRILGGALAFPSSGAMLLLLILLVGIDLTHVKLNVQWLSWSILAVPLFVVLGSLVGGAMAAWITGESLRVSLALASGFGWFTLSSVMIGDAFGQMYGTMALMTDLLRELLAITVLYALGRHQPQVGIGSAGATALDSTLPIIKQACSPDAVPLALVSGFLLTLLAPVFITILIPGI</sequence>
<dbReference type="Proteomes" id="UP000509761">
    <property type="component" value="Chromosome"/>
</dbReference>
<accession>A0AAP9NN78</accession>
<feature type="transmembrane region" description="Helical" evidence="1">
    <location>
        <begin position="200"/>
        <end position="219"/>
    </location>
</feature>
<feature type="transmembrane region" description="Helical" evidence="1">
    <location>
        <begin position="136"/>
        <end position="156"/>
    </location>
</feature>
<dbReference type="GO" id="GO:0015661">
    <property type="term" value="F:L-lysine efflux transmembrane transporter activity"/>
    <property type="evidence" value="ECO:0007669"/>
    <property type="project" value="InterPro"/>
</dbReference>
<name>A0AAP9NN78_9GAMM</name>
<organism evidence="2 3">
    <name type="scientific">Vreelandella titanicae</name>
    <dbReference type="NCBI Taxonomy" id="664683"/>
    <lineage>
        <taxon>Bacteria</taxon>
        <taxon>Pseudomonadati</taxon>
        <taxon>Pseudomonadota</taxon>
        <taxon>Gammaproteobacteria</taxon>
        <taxon>Oceanospirillales</taxon>
        <taxon>Halomonadaceae</taxon>
        <taxon>Vreelandella</taxon>
    </lineage>
</organism>
<dbReference type="AlphaFoldDB" id="A0AAP9NN78"/>
<dbReference type="PANTHER" id="PTHR35804">
    <property type="entry name" value="LYSINE EXPORTER LYSO"/>
    <property type="match status" value="1"/>
</dbReference>
<dbReference type="EMBL" id="CP054580">
    <property type="protein sequence ID" value="QKS25483.1"/>
    <property type="molecule type" value="Genomic_DNA"/>
</dbReference>
<feature type="transmembrane region" description="Helical" evidence="1">
    <location>
        <begin position="106"/>
        <end position="129"/>
    </location>
</feature>
<keyword evidence="3" id="KW-1185">Reference proteome</keyword>
<dbReference type="RefSeq" id="WP_022521738.1">
    <property type="nucleotide sequence ID" value="NZ_CP054580.1"/>
</dbReference>
<gene>
    <name evidence="2" type="ORF">FX987_03279</name>
</gene>
<feature type="transmembrane region" description="Helical" evidence="1">
    <location>
        <begin position="35"/>
        <end position="56"/>
    </location>
</feature>
<dbReference type="GO" id="GO:0005886">
    <property type="term" value="C:plasma membrane"/>
    <property type="evidence" value="ECO:0007669"/>
    <property type="project" value="TreeGrafter"/>
</dbReference>
<evidence type="ECO:0000313" key="2">
    <source>
        <dbReference type="EMBL" id="QKS25483.1"/>
    </source>
</evidence>
<feature type="transmembrane region" description="Helical" evidence="1">
    <location>
        <begin position="280"/>
        <end position="303"/>
    </location>
</feature>
<keyword evidence="1" id="KW-1133">Transmembrane helix</keyword>